<reference evidence="2 3" key="1">
    <citation type="journal article" date="2021" name="Front. Microbiol.">
        <title>Aerobic Denitrification and Heterotrophic Sulfur Oxidation in the Genus Halomonas Revealed by Six Novel Species Characterizations and Genome-Based Analysis.</title>
        <authorList>
            <person name="Wang L."/>
            <person name="Shao Z."/>
        </authorList>
    </citation>
    <scope>NUCLEOTIDE SEQUENCE [LARGE SCALE GENOMIC DNA]</scope>
    <source>
        <strain evidence="2 3">MCCC 1A11081</strain>
    </source>
</reference>
<dbReference type="RefSeq" id="WP_234271017.1">
    <property type="nucleotide sequence ID" value="NZ_JABFTX010000003.1"/>
</dbReference>
<organism evidence="2 3">
    <name type="scientific">Billgrantia ethanolica</name>
    <dbReference type="NCBI Taxonomy" id="2733486"/>
    <lineage>
        <taxon>Bacteria</taxon>
        <taxon>Pseudomonadati</taxon>
        <taxon>Pseudomonadota</taxon>
        <taxon>Gammaproteobacteria</taxon>
        <taxon>Oceanospirillales</taxon>
        <taxon>Halomonadaceae</taxon>
        <taxon>Billgrantia</taxon>
    </lineage>
</organism>
<accession>A0ABS9A6L1</accession>
<sequence length="612" mass="69935">MILPPLELVKISWNSLSLEPWVELTESTRKVQADVGRGDAYLKAEEKLLDVIRSRNFGVLPALLQKRVAVRALTQLWLDDPDVLKRLMSPKLLEIIVDAQQPRLGRVPLLNMIQLYFNEFDNLDRISGENDSALREAFESMLVHQIEKVKIPDEELVADDLVSIVQQQGNWILKIDGPAQLVKFSIKNDITLEEALYKFGLKGFDSGRYADVCRAHYYIETLHEIDEQEWSPIFDELLHHDVSKAPYGSQGKRVGHAALEVLIDRATEASEAWQDFMLSLAGDPRVSSRVKSYREWWAPLGEQRVEKVRGWFSKQDLRLFLQALEQYGEATDNTELKRMFPARKTFLEGLFRLKLIKSTRLMLGSKAEYSVRNILKNELKVNYIKLDGQLSDKAIIYLDCGDFHLIEGSHSFKLWVYLAPPSRKYVGYEVTSLSHFDLTNMVPASYKKDYPSLEYTAVVHSPSAWQNKVFNFLAENGISLDVESLLSREDYRRYVARFGLPVVMPAKRYVARSSREASSDDGADQKENHLNVGRSNSVLSPLAIQILLYLHRRPDSKARDISRHLGLPLKAINHVLHSDLQGYCIQASNFNWINSGEGERVLKNSGVMGDEK</sequence>
<keyword evidence="3" id="KW-1185">Reference proteome</keyword>
<evidence type="ECO:0000313" key="2">
    <source>
        <dbReference type="EMBL" id="MCE8004411.1"/>
    </source>
</evidence>
<evidence type="ECO:0000259" key="1">
    <source>
        <dbReference type="Pfam" id="PF15611"/>
    </source>
</evidence>
<dbReference type="Proteomes" id="UP001320168">
    <property type="component" value="Unassembled WGS sequence"/>
</dbReference>
<protein>
    <recommendedName>
        <fullName evidence="1">Zorya protein ZorC EH domain-containing protein</fullName>
    </recommendedName>
</protein>
<comment type="caution">
    <text evidence="2">The sequence shown here is derived from an EMBL/GenBank/DDBJ whole genome shotgun (WGS) entry which is preliminary data.</text>
</comment>
<dbReference type="EMBL" id="JABFTX010000003">
    <property type="protein sequence ID" value="MCE8004411.1"/>
    <property type="molecule type" value="Genomic_DNA"/>
</dbReference>
<name>A0ABS9A6L1_9GAMM</name>
<dbReference type="Pfam" id="PF15611">
    <property type="entry name" value="EH_Signature"/>
    <property type="match status" value="1"/>
</dbReference>
<proteinExistence type="predicted"/>
<dbReference type="InterPro" id="IPR028943">
    <property type="entry name" value="ZorC_EH_Signature_dom"/>
</dbReference>
<feature type="domain" description="Zorya protein ZorC EH" evidence="1">
    <location>
        <begin position="85"/>
        <end position="469"/>
    </location>
</feature>
<gene>
    <name evidence="2" type="ORF">HOP53_16405</name>
</gene>
<evidence type="ECO:0000313" key="3">
    <source>
        <dbReference type="Proteomes" id="UP001320168"/>
    </source>
</evidence>